<dbReference type="Pfam" id="PF00350">
    <property type="entry name" value="Dynamin_N"/>
    <property type="match status" value="1"/>
</dbReference>
<comment type="caution">
    <text evidence="4">The sequence shown here is derived from an EMBL/GenBank/DDBJ whole genome shotgun (WGS) entry which is preliminary data.</text>
</comment>
<evidence type="ECO:0000256" key="1">
    <source>
        <dbReference type="SAM" id="MobiDB-lite"/>
    </source>
</evidence>
<feature type="region of interest" description="Disordered" evidence="1">
    <location>
        <begin position="863"/>
        <end position="902"/>
    </location>
</feature>
<dbReference type="InterPro" id="IPR027417">
    <property type="entry name" value="P-loop_NTPase"/>
</dbReference>
<name>W9C8L4_SCLBF</name>
<dbReference type="InterPro" id="IPR056024">
    <property type="entry name" value="DUF7605"/>
</dbReference>
<feature type="domain" description="Dynamin N-terminal" evidence="2">
    <location>
        <begin position="72"/>
        <end position="304"/>
    </location>
</feature>
<reference evidence="4 5" key="1">
    <citation type="journal article" date="2014" name="Genome Announc.">
        <title>Draft genome sequence of Sclerotinia borealis, a psychrophilic plant pathogenic fungus.</title>
        <authorList>
            <person name="Mardanov A.V."/>
            <person name="Beletsky A.V."/>
            <person name="Kadnikov V.V."/>
            <person name="Ignatov A.N."/>
            <person name="Ravin N.V."/>
        </authorList>
    </citation>
    <scope>NUCLEOTIDE SEQUENCE [LARGE SCALE GENOMIC DNA]</scope>
    <source>
        <strain evidence="5">F-4157</strain>
    </source>
</reference>
<dbReference type="InterPro" id="IPR045063">
    <property type="entry name" value="Dynamin_N"/>
</dbReference>
<dbReference type="AlphaFoldDB" id="W9C8L4"/>
<evidence type="ECO:0000259" key="2">
    <source>
        <dbReference type="Pfam" id="PF00350"/>
    </source>
</evidence>
<dbReference type="Gene3D" id="3.40.50.300">
    <property type="entry name" value="P-loop containing nucleotide triphosphate hydrolases"/>
    <property type="match status" value="2"/>
</dbReference>
<accession>W9C8L4</accession>
<feature type="compositionally biased region" description="Acidic residues" evidence="1">
    <location>
        <begin position="875"/>
        <end position="885"/>
    </location>
</feature>
<protein>
    <recommendedName>
        <fullName evidence="6">Nuclear GTPase SLIP-GC</fullName>
    </recommendedName>
</protein>
<dbReference type="Pfam" id="PF24564">
    <property type="entry name" value="DUF7605"/>
    <property type="match status" value="1"/>
</dbReference>
<keyword evidence="5" id="KW-1185">Reference proteome</keyword>
<proteinExistence type="predicted"/>
<dbReference type="STRING" id="1432307.W9C8L4"/>
<evidence type="ECO:0000313" key="5">
    <source>
        <dbReference type="Proteomes" id="UP000019487"/>
    </source>
</evidence>
<dbReference type="EMBL" id="AYSA01000567">
    <property type="protein sequence ID" value="ESZ90885.1"/>
    <property type="molecule type" value="Genomic_DNA"/>
</dbReference>
<gene>
    <name evidence="4" type="ORF">SBOR_8726</name>
</gene>
<dbReference type="PANTHER" id="PTHR36681">
    <property type="entry name" value="NUCLEAR GTPASE, GERMINAL CENTER-ASSOCIATED, TANDEM DUPLICATE 3"/>
    <property type="match status" value="1"/>
</dbReference>
<evidence type="ECO:0008006" key="6">
    <source>
        <dbReference type="Google" id="ProtNLM"/>
    </source>
</evidence>
<dbReference type="PANTHER" id="PTHR36681:SF3">
    <property type="entry name" value="NUCLEAR GTPASE, GERMINAL CENTER-ASSOCIATED, TANDEM DUPLICATE 3"/>
    <property type="match status" value="1"/>
</dbReference>
<dbReference type="OrthoDB" id="3598281at2759"/>
<sequence>MSEGLPDMNLSVAQLDTVTVVRKEKAVEDSILFLGKVEGIVASHTAMLPEFKNWQNQAKQIIAGRERPRVLVGVLGYTGSGKSSLINALIDEEMVVPANAMRASTSVVTEISWNDSDDPEKAFRAEIKFISETEWKEEMDILLDDLKNATKGEDVSVKSGSEASTAFAKISAVWPGVTLAKLKGMTSDELFQQVDGVSNILDCSLEISDRKAKSFSQQIKIHIDSNNKQKSSTGISYWPLVRCVHIYTRAEILRHGLVLVDLPGLGDSNTGRTQVAENYARNLTYVWIVADIVRAIDDQVAKNLMGKSFRRQLLMNGKYDDKYVTFIMTKTDIINNEEVIESLQLRAKELKGMIAREEEILEEIHDGQEALLRKSIRVKKIKIALKLLLENTKLAKVGKTTPRKRKHTEADIAEKGEQSSANSTTLDKQISEKSLLIKKKADGVKTMKTMEKKLTELKLTLKSTRNDIKAACTQARNKYTQEHLKMDFEMDFENGLRELKEDISDDLNDGHKPGNEDGAEKGLIDQLQVFCVSSKGYQRLSGRFKRDPMSKGFTTVNETFIPGLQEYAAASTLTAFGHALEFAMKRIREIIKADILPTLQDCIRASTAKADTSYQTWKVICRRFGKFNNKKHVDYDWNGVFLEPFLGHLAKSWDKVFNSQMQSIHDKYAGTLIKAIKNFSIDIKPLLQSIAEASASKSPIDFLAKIPYLERKTKTAISASLSSTQLQGREIHRSVEPVINNHLRPAYQSCSQESNTGALARMKDVLLKHIRKSNQVMYSESSNLLESRLNKMTSNLEEVLIAAHTDTSDYLKKEIGDMIMLAVAQDDEARERVRSVLRNELTHALNILEAAWVRGASAPADKLIPVKTDGKIEGDSSEDDDDTGDSDSTAGAESISDDVEDY</sequence>
<dbReference type="HOGENOM" id="CLU_005249_4_1_1"/>
<feature type="region of interest" description="Disordered" evidence="1">
    <location>
        <begin position="398"/>
        <end position="426"/>
    </location>
</feature>
<feature type="compositionally biased region" description="Basic and acidic residues" evidence="1">
    <location>
        <begin position="408"/>
        <end position="417"/>
    </location>
</feature>
<dbReference type="SUPFAM" id="SSF52540">
    <property type="entry name" value="P-loop containing nucleoside triphosphate hydrolases"/>
    <property type="match status" value="1"/>
</dbReference>
<evidence type="ECO:0000313" key="4">
    <source>
        <dbReference type="EMBL" id="ESZ90885.1"/>
    </source>
</evidence>
<organism evidence="4 5">
    <name type="scientific">Sclerotinia borealis (strain F-4128)</name>
    <dbReference type="NCBI Taxonomy" id="1432307"/>
    <lineage>
        <taxon>Eukaryota</taxon>
        <taxon>Fungi</taxon>
        <taxon>Dikarya</taxon>
        <taxon>Ascomycota</taxon>
        <taxon>Pezizomycotina</taxon>
        <taxon>Leotiomycetes</taxon>
        <taxon>Helotiales</taxon>
        <taxon>Sclerotiniaceae</taxon>
        <taxon>Sclerotinia</taxon>
    </lineage>
</organism>
<feature type="domain" description="DUF7605" evidence="3">
    <location>
        <begin position="601"/>
        <end position="774"/>
    </location>
</feature>
<dbReference type="Proteomes" id="UP000019487">
    <property type="component" value="Unassembled WGS sequence"/>
</dbReference>
<evidence type="ECO:0000259" key="3">
    <source>
        <dbReference type="Pfam" id="PF24564"/>
    </source>
</evidence>